<proteinExistence type="predicted"/>
<accession>A0A542EK63</accession>
<dbReference type="AlphaFoldDB" id="A0A542EK63"/>
<evidence type="ECO:0000313" key="1">
    <source>
        <dbReference type="EMBL" id="TQJ15737.1"/>
    </source>
</evidence>
<organism evidence="1 2">
    <name type="scientific">Yimella lutea</name>
    <dbReference type="NCBI Taxonomy" id="587872"/>
    <lineage>
        <taxon>Bacteria</taxon>
        <taxon>Bacillati</taxon>
        <taxon>Actinomycetota</taxon>
        <taxon>Actinomycetes</taxon>
        <taxon>Micrococcales</taxon>
        <taxon>Dermacoccaceae</taxon>
        <taxon>Yimella</taxon>
    </lineage>
</organism>
<dbReference type="Proteomes" id="UP000320806">
    <property type="component" value="Unassembled WGS sequence"/>
</dbReference>
<dbReference type="EMBL" id="VFMO01000001">
    <property type="protein sequence ID" value="TQJ15737.1"/>
    <property type="molecule type" value="Genomic_DNA"/>
</dbReference>
<comment type="caution">
    <text evidence="1">The sequence shown here is derived from an EMBL/GenBank/DDBJ whole genome shotgun (WGS) entry which is preliminary data.</text>
</comment>
<keyword evidence="2" id="KW-1185">Reference proteome</keyword>
<name>A0A542EK63_9MICO</name>
<reference evidence="1 2" key="1">
    <citation type="submission" date="2019-06" db="EMBL/GenBank/DDBJ databases">
        <title>Sequencing the genomes of 1000 actinobacteria strains.</title>
        <authorList>
            <person name="Klenk H.-P."/>
        </authorList>
    </citation>
    <scope>NUCLEOTIDE SEQUENCE [LARGE SCALE GENOMIC DNA]</scope>
    <source>
        <strain evidence="1 2">DSM 19828</strain>
    </source>
</reference>
<dbReference type="RefSeq" id="WP_170221973.1">
    <property type="nucleotide sequence ID" value="NZ_BAABCI010000023.1"/>
</dbReference>
<protein>
    <submittedName>
        <fullName evidence="1">Uncharacterized protein</fullName>
    </submittedName>
</protein>
<evidence type="ECO:0000313" key="2">
    <source>
        <dbReference type="Proteomes" id="UP000320806"/>
    </source>
</evidence>
<sequence length="52" mass="5569">MTDPTAAAELAALPYYVRAHVQIMRGCFVWTGAMTGPDASQPRAWIPSFAGS</sequence>
<gene>
    <name evidence="1" type="ORF">FB459_3300</name>
</gene>